<reference evidence="1 2" key="1">
    <citation type="submission" date="2018-03" db="EMBL/GenBank/DDBJ databases">
        <title>Sequencing of reference strains of Xanthomonas.</title>
        <authorList>
            <person name="Studholme D.J."/>
            <person name="Vicente J."/>
            <person name="Sarris P."/>
        </authorList>
    </citation>
    <scope>NUCLEOTIDE SEQUENCE [LARGE SCALE GENOMIC DNA]</scope>
    <source>
        <strain evidence="1 2">WHRI 5232</strain>
    </source>
</reference>
<evidence type="ECO:0000313" key="2">
    <source>
        <dbReference type="Proteomes" id="UP000251513"/>
    </source>
</evidence>
<gene>
    <name evidence="1" type="ORF">C7T86_17305</name>
</gene>
<name>A0AA44YZ52_XANCM</name>
<protein>
    <submittedName>
        <fullName evidence="1">Uncharacterized protein</fullName>
    </submittedName>
</protein>
<accession>A0AA44YZ52</accession>
<evidence type="ECO:0000313" key="1">
    <source>
        <dbReference type="EMBL" id="PUE91489.1"/>
    </source>
</evidence>
<comment type="caution">
    <text evidence="1">The sequence shown here is derived from an EMBL/GenBank/DDBJ whole genome shotgun (WGS) entry which is preliminary data.</text>
</comment>
<organism evidence="1 2">
    <name type="scientific">Xanthomonas campestris pv. malvacearum</name>
    <dbReference type="NCBI Taxonomy" id="86040"/>
    <lineage>
        <taxon>Bacteria</taxon>
        <taxon>Pseudomonadati</taxon>
        <taxon>Pseudomonadota</taxon>
        <taxon>Gammaproteobacteria</taxon>
        <taxon>Lysobacterales</taxon>
        <taxon>Lysobacteraceae</taxon>
        <taxon>Xanthomonas</taxon>
    </lineage>
</organism>
<proteinExistence type="predicted"/>
<dbReference type="EMBL" id="PYJH01000042">
    <property type="protein sequence ID" value="PUE91489.1"/>
    <property type="molecule type" value="Genomic_DNA"/>
</dbReference>
<dbReference type="AlphaFoldDB" id="A0AA44YZ52"/>
<dbReference type="Proteomes" id="UP000251513">
    <property type="component" value="Unassembled WGS sequence"/>
</dbReference>
<sequence length="82" mass="8957">MWLLWLVRGWVAAVRHVGGDALMSSRCTPANKRADASRTTTSKTPSCVSLARRAGLRAHHLTFQNAPFPSLRSPGGTAWSLR</sequence>